<accession>A0A6J5SKJ8</accession>
<proteinExistence type="predicted"/>
<evidence type="ECO:0000313" key="1">
    <source>
        <dbReference type="EMBL" id="CAB4214903.1"/>
    </source>
</evidence>
<name>A0A6J5SKJ8_9CAUD</name>
<reference evidence="1" key="1">
    <citation type="submission" date="2020-05" db="EMBL/GenBank/DDBJ databases">
        <authorList>
            <person name="Chiriac C."/>
            <person name="Salcher M."/>
            <person name="Ghai R."/>
            <person name="Kavagutti S V."/>
        </authorList>
    </citation>
    <scope>NUCLEOTIDE SEQUENCE</scope>
</reference>
<protein>
    <submittedName>
        <fullName evidence="1">Uncharacterized protein</fullName>
    </submittedName>
</protein>
<evidence type="ECO:0000313" key="2">
    <source>
        <dbReference type="EMBL" id="CAB5229368.1"/>
    </source>
</evidence>
<dbReference type="EMBL" id="LR798400">
    <property type="protein sequence ID" value="CAB5229368.1"/>
    <property type="molecule type" value="Genomic_DNA"/>
</dbReference>
<sequence length="77" mass="8265">MNTDKVLALAREAKLAVTISSHDSLHKFAALLRREIGADALAALVEAVQQEHGGDITNPRCPICIAINAFNKEKNNG</sequence>
<organism evidence="1">
    <name type="scientific">uncultured Caudovirales phage</name>
    <dbReference type="NCBI Taxonomy" id="2100421"/>
    <lineage>
        <taxon>Viruses</taxon>
        <taxon>Duplodnaviria</taxon>
        <taxon>Heunggongvirae</taxon>
        <taxon>Uroviricota</taxon>
        <taxon>Caudoviricetes</taxon>
        <taxon>Peduoviridae</taxon>
        <taxon>Maltschvirus</taxon>
        <taxon>Maltschvirus maltsch</taxon>
    </lineage>
</organism>
<dbReference type="EMBL" id="LR797418">
    <property type="protein sequence ID" value="CAB4214903.1"/>
    <property type="molecule type" value="Genomic_DNA"/>
</dbReference>
<gene>
    <name evidence="1" type="ORF">UFOVP1469_8</name>
    <name evidence="2" type="ORF">UFOVP1556_43</name>
</gene>